<feature type="coiled-coil region" evidence="1">
    <location>
        <begin position="219"/>
        <end position="246"/>
    </location>
</feature>
<evidence type="ECO:0000256" key="2">
    <source>
        <dbReference type="SAM" id="MobiDB-lite"/>
    </source>
</evidence>
<dbReference type="GO" id="GO:0055085">
    <property type="term" value="P:transmembrane transport"/>
    <property type="evidence" value="ECO:0007669"/>
    <property type="project" value="InterPro"/>
</dbReference>
<dbReference type="Pfam" id="PF25963">
    <property type="entry name" value="Beta-barrel_AAEA"/>
    <property type="match status" value="1"/>
</dbReference>
<feature type="domain" description="Multidrug resistance protein MdtA-like barrel-sandwich hybrid" evidence="4">
    <location>
        <begin position="92"/>
        <end position="288"/>
    </location>
</feature>
<evidence type="ECO:0000256" key="1">
    <source>
        <dbReference type="SAM" id="Coils"/>
    </source>
</evidence>
<proteinExistence type="predicted"/>
<keyword evidence="3 6" id="KW-0812">Transmembrane</keyword>
<feature type="transmembrane region" description="Helical" evidence="3">
    <location>
        <begin position="53"/>
        <end position="75"/>
    </location>
</feature>
<dbReference type="Gene3D" id="1.10.287.470">
    <property type="entry name" value="Helix hairpin bin"/>
    <property type="match status" value="1"/>
</dbReference>
<keyword evidence="3" id="KW-0472">Membrane</keyword>
<evidence type="ECO:0000313" key="7">
    <source>
        <dbReference type="Proteomes" id="UP000006772"/>
    </source>
</evidence>
<feature type="coiled-coil region" evidence="1">
    <location>
        <begin position="125"/>
        <end position="180"/>
    </location>
</feature>
<dbReference type="EMBL" id="AEEC02000020">
    <property type="protein sequence ID" value="EOA04002.1"/>
    <property type="molecule type" value="Genomic_DNA"/>
</dbReference>
<feature type="compositionally biased region" description="Low complexity" evidence="2">
    <location>
        <begin position="1"/>
        <end position="40"/>
    </location>
</feature>
<dbReference type="Pfam" id="PF25917">
    <property type="entry name" value="BSH_RND"/>
    <property type="match status" value="1"/>
</dbReference>
<protein>
    <submittedName>
        <fullName evidence="6">Multidrug resistance transport transmembrane protein</fullName>
    </submittedName>
</protein>
<feature type="region of interest" description="Disordered" evidence="2">
    <location>
        <begin position="1"/>
        <end position="46"/>
    </location>
</feature>
<evidence type="ECO:0000259" key="4">
    <source>
        <dbReference type="Pfam" id="PF25917"/>
    </source>
</evidence>
<dbReference type="SUPFAM" id="SSF111369">
    <property type="entry name" value="HlyD-like secretion proteins"/>
    <property type="match status" value="2"/>
</dbReference>
<organism evidence="6 7">
    <name type="scientific">Herbaspirillum frisingense GSF30</name>
    <dbReference type="NCBI Taxonomy" id="864073"/>
    <lineage>
        <taxon>Bacteria</taxon>
        <taxon>Pseudomonadati</taxon>
        <taxon>Pseudomonadota</taxon>
        <taxon>Betaproteobacteria</taxon>
        <taxon>Burkholderiales</taxon>
        <taxon>Oxalobacteraceae</taxon>
        <taxon>Herbaspirillum</taxon>
    </lineage>
</organism>
<keyword evidence="1" id="KW-0175">Coiled coil</keyword>
<feature type="domain" description="p-hydroxybenzoic acid efflux pump subunit AaeA-like beta-barrel" evidence="5">
    <location>
        <begin position="292"/>
        <end position="384"/>
    </location>
</feature>
<comment type="caution">
    <text evidence="6">The sequence shown here is derived from an EMBL/GenBank/DDBJ whole genome shotgun (WGS) entry which is preliminary data.</text>
</comment>
<dbReference type="AlphaFoldDB" id="A0AAI9IDA6"/>
<evidence type="ECO:0000313" key="6">
    <source>
        <dbReference type="EMBL" id="EOA04002.1"/>
    </source>
</evidence>
<dbReference type="InterPro" id="IPR058634">
    <property type="entry name" value="AaeA-lik-b-barrel"/>
</dbReference>
<reference evidence="6 7" key="1">
    <citation type="journal article" date="2013" name="Front. Microbiol.">
        <title>The genome of the endophytic bacterium H. frisingense GSF30(T) identifies diverse strategies in the Herbaspirillum genus to interact with plants.</title>
        <authorList>
            <person name="Straub D."/>
            <person name="Rothballer M."/>
            <person name="Hartmann A."/>
            <person name="Ludewig U."/>
        </authorList>
    </citation>
    <scope>NUCLEOTIDE SEQUENCE [LARGE SCALE GENOMIC DNA]</scope>
    <source>
        <strain evidence="6 7">GSF30</strain>
    </source>
</reference>
<evidence type="ECO:0000256" key="3">
    <source>
        <dbReference type="SAM" id="Phobius"/>
    </source>
</evidence>
<sequence length="411" mass="44204">MTDATPSSQQSNQQPSQQQAEPSTSAPGANANTNTNGDKNNPAKKRMSPRARFILRALGLVVLVVVVAWVLYYQFRGKYLESTNDAFIHADSVTVSSKVTGYVDQVLVADNQIVKARQPLVRIDARDYSAQAAQAKAQIDAASASQEAANAQLAEQQAAIAQAKAQLAAAEEDARFASSEVERYTPLAASGAETRERLTTLRNQQAQARTTVAARRAALDAAQLRVRSLQAQVRQAQAQGETAKAQYDAASVNLGYTEIRASVDGRIGDKQVRVGQFVSAGTRMMTVVPTRFYVSANFKETQIGLMRIGQPASIKVDALPGVEFHGHVESLSPGTGAQFSLLPPQNATGNFTKIVQRVPVRVAIDATPEETRAFVAGLSVTVEVNTIAAKDELRALRERTSEANATRKEPQ</sequence>
<dbReference type="InterPro" id="IPR058625">
    <property type="entry name" value="MdtA-like_BSH"/>
</dbReference>
<dbReference type="Gene3D" id="2.40.50.100">
    <property type="match status" value="1"/>
</dbReference>
<dbReference type="PANTHER" id="PTHR30386">
    <property type="entry name" value="MEMBRANE FUSION SUBUNIT OF EMRAB-TOLC MULTIDRUG EFFLUX PUMP"/>
    <property type="match status" value="1"/>
</dbReference>
<dbReference type="RefSeq" id="WP_006464238.1">
    <property type="nucleotide sequence ID" value="NZ_AEEC02000020.1"/>
</dbReference>
<keyword evidence="3" id="KW-1133">Transmembrane helix</keyword>
<dbReference type="PANTHER" id="PTHR30386:SF24">
    <property type="entry name" value="MULTIDRUG RESISTANCE EFFLUX PUMP"/>
    <property type="match status" value="1"/>
</dbReference>
<gene>
    <name evidence="6" type="ORF">HFRIS_015024</name>
</gene>
<dbReference type="InterPro" id="IPR050739">
    <property type="entry name" value="MFP"/>
</dbReference>
<name>A0AAI9IDA6_9BURK</name>
<evidence type="ECO:0000259" key="5">
    <source>
        <dbReference type="Pfam" id="PF25963"/>
    </source>
</evidence>
<dbReference type="Proteomes" id="UP000006772">
    <property type="component" value="Unassembled WGS sequence"/>
</dbReference>
<dbReference type="Gene3D" id="2.40.30.170">
    <property type="match status" value="1"/>
</dbReference>
<accession>A0AAI9IDA6</accession>